<dbReference type="InterPro" id="IPR036390">
    <property type="entry name" value="WH_DNA-bd_sf"/>
</dbReference>
<dbReference type="AlphaFoldDB" id="A0A1W1H243"/>
<evidence type="ECO:0000256" key="4">
    <source>
        <dbReference type="ARBA" id="ARBA00023163"/>
    </source>
</evidence>
<dbReference type="PANTHER" id="PTHR30537">
    <property type="entry name" value="HTH-TYPE TRANSCRIPTIONAL REGULATOR"/>
    <property type="match status" value="1"/>
</dbReference>
<dbReference type="EMBL" id="FWEU01000005">
    <property type="protein sequence ID" value="SLM25670.1"/>
    <property type="molecule type" value="Genomic_DNA"/>
</dbReference>
<dbReference type="GO" id="GO:0043565">
    <property type="term" value="F:sequence-specific DNA binding"/>
    <property type="evidence" value="ECO:0007669"/>
    <property type="project" value="TreeGrafter"/>
</dbReference>
<reference evidence="8" key="1">
    <citation type="submission" date="2016-10" db="EMBL/GenBank/DDBJ databases">
        <authorList>
            <person name="Varghese N."/>
        </authorList>
    </citation>
    <scope>NUCLEOTIDE SEQUENCE [LARGE SCALE GENOMIC DNA]</scope>
    <source>
        <strain evidence="8">92MFCol6.1</strain>
    </source>
</reference>
<dbReference type="FunFam" id="1.10.10.10:FF:000001">
    <property type="entry name" value="LysR family transcriptional regulator"/>
    <property type="match status" value="1"/>
</dbReference>
<accession>A0A1W1H243</accession>
<dbReference type="RefSeq" id="WP_080150190.1">
    <property type="nucleotide sequence ID" value="NZ_FWEU01000005.1"/>
</dbReference>
<evidence type="ECO:0000259" key="6">
    <source>
        <dbReference type="PROSITE" id="PS50931"/>
    </source>
</evidence>
<feature type="domain" description="HTH lysR-type" evidence="6">
    <location>
        <begin position="4"/>
        <end position="61"/>
    </location>
</feature>
<protein>
    <submittedName>
        <fullName evidence="7">DNA-binding transcriptional regulator, LysR family</fullName>
    </submittedName>
</protein>
<evidence type="ECO:0000256" key="3">
    <source>
        <dbReference type="ARBA" id="ARBA00023125"/>
    </source>
</evidence>
<dbReference type="InterPro" id="IPR000847">
    <property type="entry name" value="LysR_HTH_N"/>
</dbReference>
<dbReference type="GO" id="GO:0003700">
    <property type="term" value="F:DNA-binding transcription factor activity"/>
    <property type="evidence" value="ECO:0007669"/>
    <property type="project" value="InterPro"/>
</dbReference>
<name>A0A1W1H243_9GAMM</name>
<sequence length="324" mass="36163">MKMVRFDDLQLFVRTAALGSFSQAAREADLLPGQVAAAVARLERELDLRLFVRTTRSLRLTAEGALYLPYAQEVLSTLREGQARVQGEDAELHGTLQLSAPSDFGRNLLLPWLTAFRAAHPRLRLHLRLSDEVADVFRDPVDVAIRIGHFDDASYVALPLLEHNRRVLAASPGYLRRRGTPSRLEDLREHDCLVYQLGGRAYDRWSFEIEGRRVVIPVRGPLVCDDADVVRRWAVAGEGITYKSWLDVRDDVLEGRLQVLLDGIGSHIPLQLVCPHRKQFSPAVRQLHAQLRQHLQPLLSAMPGNGNTPLSPAPALADNGSPPL</sequence>
<dbReference type="PROSITE" id="PS50931">
    <property type="entry name" value="HTH_LYSR"/>
    <property type="match status" value="1"/>
</dbReference>
<dbReference type="FunFam" id="3.40.190.290:FF:000001">
    <property type="entry name" value="Transcriptional regulator, LysR family"/>
    <property type="match status" value="1"/>
</dbReference>
<evidence type="ECO:0000256" key="2">
    <source>
        <dbReference type="ARBA" id="ARBA00023015"/>
    </source>
</evidence>
<dbReference type="Gene3D" id="3.40.190.290">
    <property type="match status" value="1"/>
</dbReference>
<dbReference type="Gene3D" id="1.10.10.10">
    <property type="entry name" value="Winged helix-like DNA-binding domain superfamily/Winged helix DNA-binding domain"/>
    <property type="match status" value="1"/>
</dbReference>
<comment type="similarity">
    <text evidence="1">Belongs to the LysR transcriptional regulatory family.</text>
</comment>
<keyword evidence="3 7" id="KW-0238">DNA-binding</keyword>
<gene>
    <name evidence="7" type="ORF">SAMN04488690_3422</name>
</gene>
<dbReference type="CDD" id="cd08422">
    <property type="entry name" value="PBP2_CrgA_like"/>
    <property type="match status" value="1"/>
</dbReference>
<dbReference type="SUPFAM" id="SSF53850">
    <property type="entry name" value="Periplasmic binding protein-like II"/>
    <property type="match status" value="1"/>
</dbReference>
<dbReference type="PANTHER" id="PTHR30537:SF21">
    <property type="entry name" value="HTH-TYPE TRANSCRIPTIONAL REGULATOR SINR-RELATED"/>
    <property type="match status" value="1"/>
</dbReference>
<evidence type="ECO:0000256" key="5">
    <source>
        <dbReference type="SAM" id="MobiDB-lite"/>
    </source>
</evidence>
<proteinExistence type="inferred from homology"/>
<dbReference type="InterPro" id="IPR036388">
    <property type="entry name" value="WH-like_DNA-bd_sf"/>
</dbReference>
<keyword evidence="4" id="KW-0804">Transcription</keyword>
<feature type="region of interest" description="Disordered" evidence="5">
    <location>
        <begin position="301"/>
        <end position="324"/>
    </location>
</feature>
<evidence type="ECO:0000313" key="7">
    <source>
        <dbReference type="EMBL" id="SLM25670.1"/>
    </source>
</evidence>
<evidence type="ECO:0000256" key="1">
    <source>
        <dbReference type="ARBA" id="ARBA00009437"/>
    </source>
</evidence>
<dbReference type="Pfam" id="PF00126">
    <property type="entry name" value="HTH_1"/>
    <property type="match status" value="1"/>
</dbReference>
<dbReference type="Pfam" id="PF03466">
    <property type="entry name" value="LysR_substrate"/>
    <property type="match status" value="1"/>
</dbReference>
<dbReference type="GO" id="GO:0006351">
    <property type="term" value="P:DNA-templated transcription"/>
    <property type="evidence" value="ECO:0007669"/>
    <property type="project" value="TreeGrafter"/>
</dbReference>
<evidence type="ECO:0000313" key="8">
    <source>
        <dbReference type="Proteomes" id="UP000191133"/>
    </source>
</evidence>
<dbReference type="SUPFAM" id="SSF46785">
    <property type="entry name" value="Winged helix' DNA-binding domain"/>
    <property type="match status" value="1"/>
</dbReference>
<dbReference type="Proteomes" id="UP000191133">
    <property type="component" value="Unassembled WGS sequence"/>
</dbReference>
<dbReference type="InterPro" id="IPR005119">
    <property type="entry name" value="LysR_subst-bd"/>
</dbReference>
<organism evidence="7 8">
    <name type="scientific">Stenotrophomonas indicatrix</name>
    <dbReference type="NCBI Taxonomy" id="2045451"/>
    <lineage>
        <taxon>Bacteria</taxon>
        <taxon>Pseudomonadati</taxon>
        <taxon>Pseudomonadota</taxon>
        <taxon>Gammaproteobacteria</taxon>
        <taxon>Lysobacterales</taxon>
        <taxon>Lysobacteraceae</taxon>
        <taxon>Stenotrophomonas</taxon>
    </lineage>
</organism>
<keyword evidence="2" id="KW-0805">Transcription regulation</keyword>
<dbReference type="InterPro" id="IPR058163">
    <property type="entry name" value="LysR-type_TF_proteobact-type"/>
</dbReference>